<evidence type="ECO:0000259" key="5">
    <source>
        <dbReference type="PROSITE" id="PS50931"/>
    </source>
</evidence>
<dbReference type="InterPro" id="IPR005119">
    <property type="entry name" value="LysR_subst-bd"/>
</dbReference>
<reference evidence="6 7" key="1">
    <citation type="submission" date="2020-08" db="EMBL/GenBank/DDBJ databases">
        <title>Genome sequence of Diaphorobacter aerolatus KACC 16536T.</title>
        <authorList>
            <person name="Hyun D.-W."/>
            <person name="Bae J.-W."/>
        </authorList>
    </citation>
    <scope>NUCLEOTIDE SEQUENCE [LARGE SCALE GENOMIC DNA]</scope>
    <source>
        <strain evidence="6 7">KACC 16536</strain>
    </source>
</reference>
<dbReference type="GO" id="GO:0003700">
    <property type="term" value="F:DNA-binding transcription factor activity"/>
    <property type="evidence" value="ECO:0007669"/>
    <property type="project" value="InterPro"/>
</dbReference>
<dbReference type="AlphaFoldDB" id="A0A7H0GQB3"/>
<dbReference type="GO" id="GO:0032993">
    <property type="term" value="C:protein-DNA complex"/>
    <property type="evidence" value="ECO:0007669"/>
    <property type="project" value="TreeGrafter"/>
</dbReference>
<dbReference type="RefSeq" id="WP_187725982.1">
    <property type="nucleotide sequence ID" value="NZ_CP060783.1"/>
</dbReference>
<accession>A0A7H0GQB3</accession>
<dbReference type="SUPFAM" id="SSF53850">
    <property type="entry name" value="Periplasmic binding protein-like II"/>
    <property type="match status" value="1"/>
</dbReference>
<evidence type="ECO:0000313" key="6">
    <source>
        <dbReference type="EMBL" id="QNP50479.1"/>
    </source>
</evidence>
<dbReference type="PRINTS" id="PR00039">
    <property type="entry name" value="HTHLYSR"/>
</dbReference>
<dbReference type="InterPro" id="IPR000847">
    <property type="entry name" value="LysR_HTH_N"/>
</dbReference>
<name>A0A7H0GQB3_9BURK</name>
<gene>
    <name evidence="6" type="ORF">H9K75_09495</name>
</gene>
<keyword evidence="7" id="KW-1185">Reference proteome</keyword>
<evidence type="ECO:0000256" key="3">
    <source>
        <dbReference type="ARBA" id="ARBA00023125"/>
    </source>
</evidence>
<dbReference type="FunFam" id="1.10.10.10:FF:000001">
    <property type="entry name" value="LysR family transcriptional regulator"/>
    <property type="match status" value="1"/>
</dbReference>
<dbReference type="GO" id="GO:0003677">
    <property type="term" value="F:DNA binding"/>
    <property type="evidence" value="ECO:0007669"/>
    <property type="project" value="UniProtKB-KW"/>
</dbReference>
<dbReference type="PANTHER" id="PTHR30346">
    <property type="entry name" value="TRANSCRIPTIONAL DUAL REGULATOR HCAR-RELATED"/>
    <property type="match status" value="1"/>
</dbReference>
<evidence type="ECO:0000256" key="1">
    <source>
        <dbReference type="ARBA" id="ARBA00009437"/>
    </source>
</evidence>
<dbReference type="KEGG" id="daer:H9K75_09495"/>
<dbReference type="Proteomes" id="UP000516028">
    <property type="component" value="Chromosome"/>
</dbReference>
<organism evidence="6 7">
    <name type="scientific">Diaphorobacter aerolatus</name>
    <dbReference type="NCBI Taxonomy" id="1288495"/>
    <lineage>
        <taxon>Bacteria</taxon>
        <taxon>Pseudomonadati</taxon>
        <taxon>Pseudomonadota</taxon>
        <taxon>Betaproteobacteria</taxon>
        <taxon>Burkholderiales</taxon>
        <taxon>Comamonadaceae</taxon>
        <taxon>Diaphorobacter</taxon>
    </lineage>
</organism>
<dbReference type="InterPro" id="IPR036388">
    <property type="entry name" value="WH-like_DNA-bd_sf"/>
</dbReference>
<evidence type="ECO:0000313" key="7">
    <source>
        <dbReference type="Proteomes" id="UP000516028"/>
    </source>
</evidence>
<dbReference type="Pfam" id="PF03466">
    <property type="entry name" value="LysR_substrate"/>
    <property type="match status" value="1"/>
</dbReference>
<dbReference type="Gene3D" id="1.10.10.10">
    <property type="entry name" value="Winged helix-like DNA-binding domain superfamily/Winged helix DNA-binding domain"/>
    <property type="match status" value="1"/>
</dbReference>
<feature type="domain" description="HTH lysR-type" evidence="5">
    <location>
        <begin position="1"/>
        <end position="58"/>
    </location>
</feature>
<dbReference type="PANTHER" id="PTHR30346:SF28">
    <property type="entry name" value="HTH-TYPE TRANSCRIPTIONAL REGULATOR CYNR"/>
    <property type="match status" value="1"/>
</dbReference>
<dbReference type="Gene3D" id="3.40.190.10">
    <property type="entry name" value="Periplasmic binding protein-like II"/>
    <property type="match status" value="2"/>
</dbReference>
<evidence type="ECO:0000256" key="2">
    <source>
        <dbReference type="ARBA" id="ARBA00023015"/>
    </source>
</evidence>
<sequence>MKTHLLRYFIVLAEERHFGRAAQRLCITQPPLSTALKTLEQDLGVLLVKRDAKHVSLTPAGEAFLLEARKVVAQLQRAADVVRSVAQGTEGRLDVGITGSMVYRNVPQYCKAFEARRPHVELCMHEMSTGEQLRALASGDIDVGFLNIGFPPEDLALVTLESEVLVACLPQNHPLAENKDIDLTQIAREDFVMFARDVSPANYDNVIACMHQAGIHPRTSHAARQWLTVVALVSTGCGVALVPACMARAGINGVRFLPLRGVKMLTPAIMAWRKNDDRVLLTALIDTVKECVQATTDDKKK</sequence>
<dbReference type="InterPro" id="IPR036390">
    <property type="entry name" value="WH_DNA-bd_sf"/>
</dbReference>
<keyword evidence="3" id="KW-0238">DNA-binding</keyword>
<evidence type="ECO:0000256" key="4">
    <source>
        <dbReference type="ARBA" id="ARBA00023163"/>
    </source>
</evidence>
<dbReference type="EMBL" id="CP060783">
    <property type="protein sequence ID" value="QNP50479.1"/>
    <property type="molecule type" value="Genomic_DNA"/>
</dbReference>
<dbReference type="SUPFAM" id="SSF46785">
    <property type="entry name" value="Winged helix' DNA-binding domain"/>
    <property type="match status" value="1"/>
</dbReference>
<dbReference type="PROSITE" id="PS50931">
    <property type="entry name" value="HTH_LYSR"/>
    <property type="match status" value="1"/>
</dbReference>
<keyword evidence="4" id="KW-0804">Transcription</keyword>
<keyword evidence="2" id="KW-0805">Transcription regulation</keyword>
<protein>
    <submittedName>
        <fullName evidence="6">LysR family transcriptional regulator</fullName>
    </submittedName>
</protein>
<dbReference type="Pfam" id="PF00126">
    <property type="entry name" value="HTH_1"/>
    <property type="match status" value="1"/>
</dbReference>
<proteinExistence type="inferred from homology"/>
<comment type="similarity">
    <text evidence="1">Belongs to the LysR transcriptional regulatory family.</text>
</comment>